<reference evidence="3" key="1">
    <citation type="journal article" date="2023" name="Mol. Phylogenet. Evol.">
        <title>Genome-scale phylogeny and comparative genomics of the fungal order Sordariales.</title>
        <authorList>
            <person name="Hensen N."/>
            <person name="Bonometti L."/>
            <person name="Westerberg I."/>
            <person name="Brannstrom I.O."/>
            <person name="Guillou S."/>
            <person name="Cros-Aarteil S."/>
            <person name="Calhoun S."/>
            <person name="Haridas S."/>
            <person name="Kuo A."/>
            <person name="Mondo S."/>
            <person name="Pangilinan J."/>
            <person name="Riley R."/>
            <person name="LaButti K."/>
            <person name="Andreopoulos B."/>
            <person name="Lipzen A."/>
            <person name="Chen C."/>
            <person name="Yan M."/>
            <person name="Daum C."/>
            <person name="Ng V."/>
            <person name="Clum A."/>
            <person name="Steindorff A."/>
            <person name="Ohm R.A."/>
            <person name="Martin F."/>
            <person name="Silar P."/>
            <person name="Natvig D.O."/>
            <person name="Lalanne C."/>
            <person name="Gautier V."/>
            <person name="Ament-Velasquez S.L."/>
            <person name="Kruys A."/>
            <person name="Hutchinson M.I."/>
            <person name="Powell A.J."/>
            <person name="Barry K."/>
            <person name="Miller A.N."/>
            <person name="Grigoriev I.V."/>
            <person name="Debuchy R."/>
            <person name="Gladieux P."/>
            <person name="Hiltunen Thoren M."/>
            <person name="Johannesson H."/>
        </authorList>
    </citation>
    <scope>NUCLEOTIDE SEQUENCE [LARGE SCALE GENOMIC DNA]</scope>
    <source>
        <strain evidence="3">CBS 284.82</strain>
    </source>
</reference>
<dbReference type="InterPro" id="IPR036291">
    <property type="entry name" value="NAD(P)-bd_dom_sf"/>
</dbReference>
<proteinExistence type="predicted"/>
<dbReference type="GO" id="GO:0016491">
    <property type="term" value="F:oxidoreductase activity"/>
    <property type="evidence" value="ECO:0007669"/>
    <property type="project" value="UniProtKB-KW"/>
</dbReference>
<evidence type="ECO:0000313" key="2">
    <source>
        <dbReference type="EMBL" id="KAK4038133.1"/>
    </source>
</evidence>
<dbReference type="PANTHER" id="PTHR43157">
    <property type="entry name" value="PHOSPHATIDYLINOSITOL-GLYCAN BIOSYNTHESIS CLASS F PROTEIN-RELATED"/>
    <property type="match status" value="1"/>
</dbReference>
<organism evidence="2 3">
    <name type="scientific">Parachaetomium inaequale</name>
    <dbReference type="NCBI Taxonomy" id="2588326"/>
    <lineage>
        <taxon>Eukaryota</taxon>
        <taxon>Fungi</taxon>
        <taxon>Dikarya</taxon>
        <taxon>Ascomycota</taxon>
        <taxon>Pezizomycotina</taxon>
        <taxon>Sordariomycetes</taxon>
        <taxon>Sordariomycetidae</taxon>
        <taxon>Sordariales</taxon>
        <taxon>Chaetomiaceae</taxon>
        <taxon>Parachaetomium</taxon>
    </lineage>
</organism>
<dbReference type="Pfam" id="PF00106">
    <property type="entry name" value="adh_short"/>
    <property type="match status" value="1"/>
</dbReference>
<evidence type="ECO:0008006" key="4">
    <source>
        <dbReference type="Google" id="ProtNLM"/>
    </source>
</evidence>
<dbReference type="AlphaFoldDB" id="A0AAN6PC27"/>
<dbReference type="PRINTS" id="PR00081">
    <property type="entry name" value="GDHRDH"/>
</dbReference>
<evidence type="ECO:0000256" key="1">
    <source>
        <dbReference type="ARBA" id="ARBA00023002"/>
    </source>
</evidence>
<gene>
    <name evidence="2" type="ORF">C8A01DRAFT_37902</name>
</gene>
<dbReference type="PANTHER" id="PTHR43157:SF61">
    <property type="entry name" value="DEHYDROGENASE_REDUCTASE FAMILY PROTEIN, PUTATIVE (AFU_ORTHOLOGUE AFUA_3G01250)-RELATED"/>
    <property type="match status" value="1"/>
</dbReference>
<sequence length="334" mass="35667">MPQSTDDGVATQAHNLPLLATREICSGKTYIVTGANVGLGFEAAKHLAVLGAGRVILAVRTPSKGETAKAAIDAAAGTGGTDVVQVWPLDLEKFDSVKAFVKRAAAELERIDAVIENAGVALVTREMAEGHVKPVTVNVLSTFLMAVLLVPVMREKAKRVGGTPNIVIVTSRAGFDEKCHADWEGIKEDPIRGMDSEEMVPVKTYPLSKLTETFAAGHLAREVIPVDKGGVVINLICPGLCVTELGRNAPPEMFSRLKALHDAYGRTAEDGSRTLLHGAVAGVESHGKFLHSCQDGEPVVPDWVKNETELQKNTWDLIAKELEVIEPGCVSKLL</sequence>
<comment type="caution">
    <text evidence="2">The sequence shown here is derived from an EMBL/GenBank/DDBJ whole genome shotgun (WGS) entry which is preliminary data.</text>
</comment>
<keyword evidence="1" id="KW-0560">Oxidoreductase</keyword>
<dbReference type="EMBL" id="MU854438">
    <property type="protein sequence ID" value="KAK4038133.1"/>
    <property type="molecule type" value="Genomic_DNA"/>
</dbReference>
<dbReference type="SUPFAM" id="SSF51735">
    <property type="entry name" value="NAD(P)-binding Rossmann-fold domains"/>
    <property type="match status" value="1"/>
</dbReference>
<dbReference type="Proteomes" id="UP001303115">
    <property type="component" value="Unassembled WGS sequence"/>
</dbReference>
<accession>A0AAN6PC27</accession>
<keyword evidence="3" id="KW-1185">Reference proteome</keyword>
<evidence type="ECO:0000313" key="3">
    <source>
        <dbReference type="Proteomes" id="UP001303115"/>
    </source>
</evidence>
<protein>
    <recommendedName>
        <fullName evidence="4">Short-chain dehydrogenase</fullName>
    </recommendedName>
</protein>
<dbReference type="Gene3D" id="3.40.50.720">
    <property type="entry name" value="NAD(P)-binding Rossmann-like Domain"/>
    <property type="match status" value="1"/>
</dbReference>
<name>A0AAN6PC27_9PEZI</name>
<dbReference type="InterPro" id="IPR002347">
    <property type="entry name" value="SDR_fam"/>
</dbReference>